<comment type="caution">
    <text evidence="4">The sequence shown here is derived from an EMBL/GenBank/DDBJ whole genome shotgun (WGS) entry which is preliminary data.</text>
</comment>
<reference evidence="4" key="1">
    <citation type="submission" date="2020-11" db="EMBL/GenBank/DDBJ databases">
        <authorList>
            <consortium name="DOE Joint Genome Institute"/>
            <person name="Ahrendt S."/>
            <person name="Riley R."/>
            <person name="Andreopoulos W."/>
            <person name="Labutti K."/>
            <person name="Pangilinan J."/>
            <person name="Ruiz-Duenas F.J."/>
            <person name="Barrasa J.M."/>
            <person name="Sanchez-Garcia M."/>
            <person name="Camarero S."/>
            <person name="Miyauchi S."/>
            <person name="Serrano A."/>
            <person name="Linde D."/>
            <person name="Babiker R."/>
            <person name="Drula E."/>
            <person name="Ayuso-Fernandez I."/>
            <person name="Pacheco R."/>
            <person name="Padilla G."/>
            <person name="Ferreira P."/>
            <person name="Barriuso J."/>
            <person name="Kellner H."/>
            <person name="Castanera R."/>
            <person name="Alfaro M."/>
            <person name="Ramirez L."/>
            <person name="Pisabarro A.G."/>
            <person name="Kuo A."/>
            <person name="Tritt A."/>
            <person name="Lipzen A."/>
            <person name="He G."/>
            <person name="Yan M."/>
            <person name="Ng V."/>
            <person name="Cullen D."/>
            <person name="Martin F."/>
            <person name="Rosso M.-N."/>
            <person name="Henrissat B."/>
            <person name="Hibbett D."/>
            <person name="Martinez A.T."/>
            <person name="Grigoriev I.V."/>
        </authorList>
    </citation>
    <scope>NUCLEOTIDE SEQUENCE</scope>
    <source>
        <strain evidence="4">MF-IS2</strain>
    </source>
</reference>
<dbReference type="PANTHER" id="PTHR10039:SF14">
    <property type="entry name" value="NACHT DOMAIN-CONTAINING PROTEIN"/>
    <property type="match status" value="1"/>
</dbReference>
<keyword evidence="1" id="KW-0677">Repeat</keyword>
<sequence>MLPFNLLPPQIDFRKWARDWLEEYLHSRRQSREKTQSSTHSDEPGPVPASLHPEPPKIEEVVSSGEGATDMKYDICPPQIKVGYSEEEACRIQVPTPAPSQATCLPQPEPSPPTFHLESPMIVETVPSGQPVTPLIECDELYHESSGQLSGTTSMSSSVDTWRGAEGRLDTPLVASREGSLSPSCQGHRSQTGYGGALANAHHFSVHEMNIVDVVHMGPNPLEKMLPHVIPGAEFNSAARDPPLKCHPDTHTQIRADLQNRINGTARLIWMHGPVGAGKSAIMQTIAETVPTCATLFFSCSSDPPRNDSKKVLTTLAYSLAVENEDYYKYIEVRLSKDPAFLEKSLADQFLRLFITPFIDNLVKPGCQRWVVLLDGLDECKNDHNDQCRIVELIGDSILRHAGATPFVWVIASRPEAHLMASWHELEGKFRDRPAEL</sequence>
<feature type="region of interest" description="Disordered" evidence="2">
    <location>
        <begin position="28"/>
        <end position="70"/>
    </location>
</feature>
<evidence type="ECO:0000259" key="3">
    <source>
        <dbReference type="Pfam" id="PF24883"/>
    </source>
</evidence>
<dbReference type="OrthoDB" id="6084525at2759"/>
<proteinExistence type="predicted"/>
<protein>
    <recommendedName>
        <fullName evidence="3">Nephrocystin 3-like N-terminal domain-containing protein</fullName>
    </recommendedName>
</protein>
<feature type="domain" description="Nephrocystin 3-like N-terminal" evidence="3">
    <location>
        <begin position="264"/>
        <end position="414"/>
    </location>
</feature>
<organism evidence="4 5">
    <name type="scientific">Macrolepiota fuliginosa MF-IS2</name>
    <dbReference type="NCBI Taxonomy" id="1400762"/>
    <lineage>
        <taxon>Eukaryota</taxon>
        <taxon>Fungi</taxon>
        <taxon>Dikarya</taxon>
        <taxon>Basidiomycota</taxon>
        <taxon>Agaricomycotina</taxon>
        <taxon>Agaricomycetes</taxon>
        <taxon>Agaricomycetidae</taxon>
        <taxon>Agaricales</taxon>
        <taxon>Agaricineae</taxon>
        <taxon>Agaricaceae</taxon>
        <taxon>Macrolepiota</taxon>
    </lineage>
</organism>
<evidence type="ECO:0000313" key="5">
    <source>
        <dbReference type="Proteomes" id="UP000807342"/>
    </source>
</evidence>
<accession>A0A9P5X592</accession>
<dbReference type="SUPFAM" id="SSF52540">
    <property type="entry name" value="P-loop containing nucleoside triphosphate hydrolases"/>
    <property type="match status" value="1"/>
</dbReference>
<gene>
    <name evidence="4" type="ORF">P691DRAFT_412820</name>
</gene>
<dbReference type="EMBL" id="MU151472">
    <property type="protein sequence ID" value="KAF9443450.1"/>
    <property type="molecule type" value="Genomic_DNA"/>
</dbReference>
<dbReference type="Gene3D" id="3.40.50.300">
    <property type="entry name" value="P-loop containing nucleotide triphosphate hydrolases"/>
    <property type="match status" value="1"/>
</dbReference>
<evidence type="ECO:0000256" key="2">
    <source>
        <dbReference type="SAM" id="MobiDB-lite"/>
    </source>
</evidence>
<keyword evidence="5" id="KW-1185">Reference proteome</keyword>
<name>A0A9P5X592_9AGAR</name>
<dbReference type="Pfam" id="PF24883">
    <property type="entry name" value="NPHP3_N"/>
    <property type="match status" value="1"/>
</dbReference>
<dbReference type="Proteomes" id="UP000807342">
    <property type="component" value="Unassembled WGS sequence"/>
</dbReference>
<evidence type="ECO:0000256" key="1">
    <source>
        <dbReference type="ARBA" id="ARBA00022737"/>
    </source>
</evidence>
<feature type="compositionally biased region" description="Basic and acidic residues" evidence="2">
    <location>
        <begin position="28"/>
        <end position="43"/>
    </location>
</feature>
<dbReference type="AlphaFoldDB" id="A0A9P5X592"/>
<evidence type="ECO:0000313" key="4">
    <source>
        <dbReference type="EMBL" id="KAF9443450.1"/>
    </source>
</evidence>
<dbReference type="PANTHER" id="PTHR10039">
    <property type="entry name" value="AMELOGENIN"/>
    <property type="match status" value="1"/>
</dbReference>
<dbReference type="InterPro" id="IPR056884">
    <property type="entry name" value="NPHP3-like_N"/>
</dbReference>
<dbReference type="InterPro" id="IPR027417">
    <property type="entry name" value="P-loop_NTPase"/>
</dbReference>